<sequence>MASVSSEDGLEEMSERFESYSLSADVSESESSSSGSFSNRHFDSASTFLTSSSLVEPDFDDSSGSSEEVPIMLPVVGGRHVVVSVNDTEKIPDSDLSEICSFGSVIHCRYDLLLSLWLLNIIVMAQIFWYSEIELMKERFAKLLLGEDMSGGGKGVCTALAISNAITNLSASVFGELWKLEPLALRKKMMWQREMEWLLCVSDSIVELIPSLQEFPGGGTFEVMVTRPRSDLYVNLPALKKLDTMLVNILEGFREAEFCYVDRGLIVGGGGDDTKTFPSCSSSSRPFAGPEEKWWLPFPMVPPNGLSENMRERLQQARECTSQILKAAMAINSNVLAEMEIPNAYLESLPKSGKECLGEIMYNYITADQFSPESLLAYLDLSSEYTTLEIANRIEAAVHIWRQKYQNKRIIRTKSGRSSWGGKVKGFVSDIERSKLLAHRADTILQNLKLRFPSLPQTALDMNKIQYNKDVGQSILESYSRVMESLAFNIMARIDDLLYVDDATKQRAAAETASLYDQTRFNGTIPKQKRILPSPFSLQRSSSTSPFRIPSFYSLVRSPRGRAHSLLDQSDLRARIDGALEKLTF</sequence>
<evidence type="ECO:0000313" key="2">
    <source>
        <dbReference type="Proteomes" id="UP000829398"/>
    </source>
</evidence>
<protein>
    <submittedName>
        <fullName evidence="1">Rop guanine nucleotide exchange factor 1</fullName>
    </submittedName>
</protein>
<name>A0ACB8KY86_CITSI</name>
<proteinExistence type="predicted"/>
<evidence type="ECO:0000313" key="1">
    <source>
        <dbReference type="EMBL" id="KAH9759345.1"/>
    </source>
</evidence>
<reference evidence="2" key="1">
    <citation type="journal article" date="2023" name="Hortic. Res.">
        <title>A chromosome-level phased genome enabling allele-level studies in sweet orange: a case study on citrus Huanglongbing tolerance.</title>
        <authorList>
            <person name="Wu B."/>
            <person name="Yu Q."/>
            <person name="Deng Z."/>
            <person name="Duan Y."/>
            <person name="Luo F."/>
            <person name="Gmitter F. Jr."/>
        </authorList>
    </citation>
    <scope>NUCLEOTIDE SEQUENCE [LARGE SCALE GENOMIC DNA]</scope>
    <source>
        <strain evidence="2">cv. Valencia</strain>
    </source>
</reference>
<organism evidence="1 2">
    <name type="scientific">Citrus sinensis</name>
    <name type="common">Sweet orange</name>
    <name type="synonym">Citrus aurantium var. sinensis</name>
    <dbReference type="NCBI Taxonomy" id="2711"/>
    <lineage>
        <taxon>Eukaryota</taxon>
        <taxon>Viridiplantae</taxon>
        <taxon>Streptophyta</taxon>
        <taxon>Embryophyta</taxon>
        <taxon>Tracheophyta</taxon>
        <taxon>Spermatophyta</taxon>
        <taxon>Magnoliopsida</taxon>
        <taxon>eudicotyledons</taxon>
        <taxon>Gunneridae</taxon>
        <taxon>Pentapetalae</taxon>
        <taxon>rosids</taxon>
        <taxon>malvids</taxon>
        <taxon>Sapindales</taxon>
        <taxon>Rutaceae</taxon>
        <taxon>Aurantioideae</taxon>
        <taxon>Citrus</taxon>
    </lineage>
</organism>
<keyword evidence="2" id="KW-1185">Reference proteome</keyword>
<accession>A0ACB8KY86</accession>
<dbReference type="Proteomes" id="UP000829398">
    <property type="component" value="Chromosome 5"/>
</dbReference>
<gene>
    <name evidence="1" type="ORF">KPL71_016966</name>
</gene>
<comment type="caution">
    <text evidence="1">The sequence shown here is derived from an EMBL/GenBank/DDBJ whole genome shotgun (WGS) entry which is preliminary data.</text>
</comment>
<dbReference type="EMBL" id="CM039174">
    <property type="protein sequence ID" value="KAH9759345.1"/>
    <property type="molecule type" value="Genomic_DNA"/>
</dbReference>